<feature type="domain" description="Trimeric autotransporter adhesin YadA-like head" evidence="1">
    <location>
        <begin position="185"/>
        <end position="210"/>
    </location>
</feature>
<organism evidence="2 3">
    <name type="scientific">Bartonella callosciuri</name>
    <dbReference type="NCBI Taxonomy" id="686223"/>
    <lineage>
        <taxon>Bacteria</taxon>
        <taxon>Pseudomonadati</taxon>
        <taxon>Pseudomonadota</taxon>
        <taxon>Alphaproteobacteria</taxon>
        <taxon>Hyphomicrobiales</taxon>
        <taxon>Bartonellaceae</taxon>
        <taxon>Bartonella</taxon>
    </lineage>
</organism>
<sequence length="247" mass="25002">MATLLSSVSHVFAADVAITGRVMQNSSTAEFPYATGSHGSIVFAGDNDLCGVDNVIGRGGKQQEAITNDNRITAEEQYRRFIENQAFSGRNPYGTMTEKVNWAGDGTTTSSGGYMGSITSGSTNIMPEAYGVYFFAVGCGSAATGNYSTVFGAGVTAKAGGAQAFGVSALASRNESVTMGIGAEASGDSAVAIGAMAQASGLNAVALGAKTKATMDYAVAIGSQAEARASGAIAIGGSEPVRRRRGR</sequence>
<dbReference type="Gene3D" id="2.150.10.10">
    <property type="entry name" value="Serralysin-like metalloprotease, C-terminal"/>
    <property type="match status" value="1"/>
</dbReference>
<dbReference type="Pfam" id="PF05658">
    <property type="entry name" value="YadA_head"/>
    <property type="match status" value="2"/>
</dbReference>
<dbReference type="CDD" id="cd12820">
    <property type="entry name" value="LbR_YadA-like"/>
    <property type="match status" value="1"/>
</dbReference>
<dbReference type="EMBL" id="JACHIM010000003">
    <property type="protein sequence ID" value="MBB5073905.1"/>
    <property type="molecule type" value="Genomic_DNA"/>
</dbReference>
<dbReference type="SUPFAM" id="SSF101967">
    <property type="entry name" value="Adhesin YadA, collagen-binding domain"/>
    <property type="match status" value="1"/>
</dbReference>
<protein>
    <recommendedName>
        <fullName evidence="1">Trimeric autotransporter adhesin YadA-like head domain-containing protein</fullName>
    </recommendedName>
</protein>
<dbReference type="InterPro" id="IPR008640">
    <property type="entry name" value="Adhesin_Head_dom"/>
</dbReference>
<keyword evidence="3" id="KW-1185">Reference proteome</keyword>
<proteinExistence type="predicted"/>
<dbReference type="AlphaFoldDB" id="A0A840NVE2"/>
<dbReference type="GO" id="GO:0019867">
    <property type="term" value="C:outer membrane"/>
    <property type="evidence" value="ECO:0007669"/>
    <property type="project" value="InterPro"/>
</dbReference>
<dbReference type="RefSeq" id="WP_183228902.1">
    <property type="nucleotide sequence ID" value="NZ_JACHIM010000003.1"/>
</dbReference>
<evidence type="ECO:0000313" key="2">
    <source>
        <dbReference type="EMBL" id="MBB5073905.1"/>
    </source>
</evidence>
<dbReference type="Proteomes" id="UP000561417">
    <property type="component" value="Unassembled WGS sequence"/>
</dbReference>
<reference evidence="2 3" key="1">
    <citation type="submission" date="2020-08" db="EMBL/GenBank/DDBJ databases">
        <title>Genomic Encyclopedia of Type Strains, Phase IV (KMG-IV): sequencing the most valuable type-strain genomes for metagenomic binning, comparative biology and taxonomic classification.</title>
        <authorList>
            <person name="Goeker M."/>
        </authorList>
    </citation>
    <scope>NUCLEOTIDE SEQUENCE [LARGE SCALE GENOMIC DNA]</scope>
    <source>
        <strain evidence="2 3">DSM 28538</strain>
    </source>
</reference>
<gene>
    <name evidence="2" type="ORF">HNQ69_001031</name>
</gene>
<comment type="caution">
    <text evidence="2">The sequence shown here is derived from an EMBL/GenBank/DDBJ whole genome shotgun (WGS) entry which is preliminary data.</text>
</comment>
<name>A0A840NVE2_9HYPH</name>
<dbReference type="InterPro" id="IPR011049">
    <property type="entry name" value="Serralysin-like_metalloprot_C"/>
</dbReference>
<evidence type="ECO:0000313" key="3">
    <source>
        <dbReference type="Proteomes" id="UP000561417"/>
    </source>
</evidence>
<accession>A0A840NVE2</accession>
<feature type="domain" description="Trimeric autotransporter adhesin YadA-like head" evidence="1">
    <location>
        <begin position="213"/>
        <end position="237"/>
    </location>
</feature>
<evidence type="ECO:0000259" key="1">
    <source>
        <dbReference type="Pfam" id="PF05658"/>
    </source>
</evidence>